<accession>A0A3N5DNA2</accession>
<organism evidence="2 3">
    <name type="scientific">Aurantiacibacter spongiae</name>
    <dbReference type="NCBI Taxonomy" id="2488860"/>
    <lineage>
        <taxon>Bacteria</taxon>
        <taxon>Pseudomonadati</taxon>
        <taxon>Pseudomonadota</taxon>
        <taxon>Alphaproteobacteria</taxon>
        <taxon>Sphingomonadales</taxon>
        <taxon>Erythrobacteraceae</taxon>
        <taxon>Aurantiacibacter</taxon>
    </lineage>
</organism>
<gene>
    <name evidence="2" type="ORF">EG799_12780</name>
</gene>
<dbReference type="Proteomes" id="UP000275232">
    <property type="component" value="Unassembled WGS sequence"/>
</dbReference>
<evidence type="ECO:0000256" key="1">
    <source>
        <dbReference type="SAM" id="Phobius"/>
    </source>
</evidence>
<sequence length="150" mass="14398">MTAARGDPDATAPLDMGAGMLAMTLTAIPAAAIIAFAIGFPGLFLAVLIVTELIVVVAGSIALARIGSDPGPARVALAGFGTAAIAPLVLGVFLMDGDAVAAAPAFGVLGAVAALAAMALYIPLRSTGGLGRIAVFCAGVALAAGTAILV</sequence>
<comment type="caution">
    <text evidence="2">The sequence shown here is derived from an EMBL/GenBank/DDBJ whole genome shotgun (WGS) entry which is preliminary data.</text>
</comment>
<keyword evidence="1" id="KW-1133">Transmembrane helix</keyword>
<keyword evidence="3" id="KW-1185">Reference proteome</keyword>
<feature type="transmembrane region" description="Helical" evidence="1">
    <location>
        <begin position="20"/>
        <end position="38"/>
    </location>
</feature>
<feature type="transmembrane region" description="Helical" evidence="1">
    <location>
        <begin position="75"/>
        <end position="95"/>
    </location>
</feature>
<proteinExistence type="predicted"/>
<feature type="transmembrane region" description="Helical" evidence="1">
    <location>
        <begin position="129"/>
        <end position="149"/>
    </location>
</feature>
<protein>
    <submittedName>
        <fullName evidence="2">Uncharacterized protein</fullName>
    </submittedName>
</protein>
<feature type="transmembrane region" description="Helical" evidence="1">
    <location>
        <begin position="44"/>
        <end position="63"/>
    </location>
</feature>
<feature type="transmembrane region" description="Helical" evidence="1">
    <location>
        <begin position="101"/>
        <end position="122"/>
    </location>
</feature>
<reference evidence="2 3" key="1">
    <citation type="submission" date="2018-11" db="EMBL/GenBank/DDBJ databases">
        <title>Erythrobacter spongiae sp. nov., isolated from a marine sponge.</title>
        <authorList>
            <person name="Zhuang L."/>
            <person name="Luo L."/>
        </authorList>
    </citation>
    <scope>NUCLEOTIDE SEQUENCE [LARGE SCALE GENOMIC DNA]</scope>
    <source>
        <strain evidence="2 3">HN-E23</strain>
    </source>
</reference>
<dbReference type="EMBL" id="RPFZ01000001">
    <property type="protein sequence ID" value="RPF72405.1"/>
    <property type="molecule type" value="Genomic_DNA"/>
</dbReference>
<dbReference type="AlphaFoldDB" id="A0A3N5DNA2"/>
<evidence type="ECO:0000313" key="2">
    <source>
        <dbReference type="EMBL" id="RPF72405.1"/>
    </source>
</evidence>
<evidence type="ECO:0000313" key="3">
    <source>
        <dbReference type="Proteomes" id="UP000275232"/>
    </source>
</evidence>
<keyword evidence="1" id="KW-0472">Membrane</keyword>
<keyword evidence="1" id="KW-0812">Transmembrane</keyword>
<name>A0A3N5DNA2_9SPHN</name>